<sequence>MKRMILGAGFGLAAIVAAQAADAPAPVHTPDAPAPSFFVFSDTTAGYRFLDDSREPGLRAVKGDPREGRGVPKNITFFTHADNFGYGTNFVNIDVIKSGSQDPTGFAFPNNRIQTGVGATEVYAVYRGSLSGNAFTAPKTFAVPGLIKDFSLSYGFDLNGKDTAFGPRKRVGVTGLVFALDVPAGFINVAVHAYKEFNRNGIVVEPMRSVEFNLVPEFEISYNIPLAFTGLPLRLAGFSNIVLPKGRNGFGQATETEWLSRSNLLFDLGKYFYNQPNRLEAFIGFQYWRNKFGEDQRYRIGAESKNIQAGFIIHAF</sequence>
<dbReference type="Proteomes" id="UP001055156">
    <property type="component" value="Unassembled WGS sequence"/>
</dbReference>
<feature type="chain" id="PRO_5046303784" evidence="1">
    <location>
        <begin position="21"/>
        <end position="316"/>
    </location>
</feature>
<reference evidence="2" key="1">
    <citation type="journal article" date="2021" name="Front. Microbiol.">
        <title>Comprehensive Comparative Genomics and Phenotyping of Methylobacterium Species.</title>
        <authorList>
            <person name="Alessa O."/>
            <person name="Ogura Y."/>
            <person name="Fujitani Y."/>
            <person name="Takami H."/>
            <person name="Hayashi T."/>
            <person name="Sahin N."/>
            <person name="Tani A."/>
        </authorList>
    </citation>
    <scope>NUCLEOTIDE SEQUENCE</scope>
    <source>
        <strain evidence="2">NBRC 15689</strain>
    </source>
</reference>
<keyword evidence="3" id="KW-1185">Reference proteome</keyword>
<accession>A0ABQ4T8E7</accession>
<comment type="caution">
    <text evidence="2">The sequence shown here is derived from an EMBL/GenBank/DDBJ whole genome shotgun (WGS) entry which is preliminary data.</text>
</comment>
<evidence type="ECO:0000313" key="2">
    <source>
        <dbReference type="EMBL" id="GJE27972.1"/>
    </source>
</evidence>
<reference evidence="2" key="2">
    <citation type="submission" date="2021-08" db="EMBL/GenBank/DDBJ databases">
        <authorList>
            <person name="Tani A."/>
            <person name="Ola A."/>
            <person name="Ogura Y."/>
            <person name="Katsura K."/>
            <person name="Hayashi T."/>
        </authorList>
    </citation>
    <scope>NUCLEOTIDE SEQUENCE</scope>
    <source>
        <strain evidence="2">NBRC 15689</strain>
    </source>
</reference>
<gene>
    <name evidence="2" type="ORF">LKMONMHP_2834</name>
</gene>
<dbReference type="SUPFAM" id="SSF111364">
    <property type="entry name" value="Tsx-like channel"/>
    <property type="match status" value="1"/>
</dbReference>
<keyword evidence="1" id="KW-0732">Signal</keyword>
<evidence type="ECO:0000313" key="3">
    <source>
        <dbReference type="Proteomes" id="UP001055156"/>
    </source>
</evidence>
<dbReference type="InterPro" id="IPR036777">
    <property type="entry name" value="Channel_Tsx-like_sf"/>
</dbReference>
<name>A0ABQ4T8E7_METOR</name>
<organism evidence="2 3">
    <name type="scientific">Methylobacterium organophilum</name>
    <dbReference type="NCBI Taxonomy" id="410"/>
    <lineage>
        <taxon>Bacteria</taxon>
        <taxon>Pseudomonadati</taxon>
        <taxon>Pseudomonadota</taxon>
        <taxon>Alphaproteobacteria</taxon>
        <taxon>Hyphomicrobiales</taxon>
        <taxon>Methylobacteriaceae</taxon>
        <taxon>Methylobacterium</taxon>
    </lineage>
</organism>
<protein>
    <submittedName>
        <fullName evidence="2">Uncharacterized protein</fullName>
    </submittedName>
</protein>
<evidence type="ECO:0000256" key="1">
    <source>
        <dbReference type="SAM" id="SignalP"/>
    </source>
</evidence>
<feature type="signal peptide" evidence="1">
    <location>
        <begin position="1"/>
        <end position="20"/>
    </location>
</feature>
<dbReference type="EMBL" id="BPQV01000008">
    <property type="protein sequence ID" value="GJE27972.1"/>
    <property type="molecule type" value="Genomic_DNA"/>
</dbReference>
<proteinExistence type="predicted"/>
<dbReference type="RefSeq" id="WP_238311770.1">
    <property type="nucleotide sequence ID" value="NZ_BPQV01000008.1"/>
</dbReference>
<dbReference type="Gene3D" id="2.40.230.20">
    <property type="entry name" value="Nucleoside-specific channel-forming protein, Tsx-like"/>
    <property type="match status" value="1"/>
</dbReference>